<gene>
    <name evidence="3" type="ORF">CRV04_01990</name>
</gene>
<dbReference type="PANTHER" id="PTHR42852">
    <property type="entry name" value="THIOL:DISULFIDE INTERCHANGE PROTEIN DSBE"/>
    <property type="match status" value="1"/>
</dbReference>
<keyword evidence="4" id="KW-1185">Reference proteome</keyword>
<dbReference type="InterPro" id="IPR050553">
    <property type="entry name" value="Thioredoxin_ResA/DsbE_sf"/>
</dbReference>
<dbReference type="GO" id="GO:0016491">
    <property type="term" value="F:oxidoreductase activity"/>
    <property type="evidence" value="ECO:0007669"/>
    <property type="project" value="InterPro"/>
</dbReference>
<sequence length="184" mass="21012">MKKVLVSLFLAFFVILMAGCESETKQAQVVQKSPNKQERLEPLTLRTVEGKSIRLNLDNKILISDDLKGKVVLVNFFATWCPPCIKEIPTFNELYAKYPDKFEIVAVLYERNKDMEELKAFIKEYNIKFPVTVGENNFIAAKMFGNVQKIPESFVFSPEGFMLQKFVGVINEKALEGFITGQVE</sequence>
<proteinExistence type="predicted"/>
<accession>A0A4Q0XTA9</accession>
<name>A0A4Q0XTA9_9BACT</name>
<keyword evidence="1" id="KW-0732">Signal</keyword>
<reference evidence="3 4" key="1">
    <citation type="submission" date="2017-10" db="EMBL/GenBank/DDBJ databases">
        <title>Genomics of the genus Arcobacter.</title>
        <authorList>
            <person name="Perez-Cataluna A."/>
            <person name="Figueras M.J."/>
        </authorList>
    </citation>
    <scope>NUCLEOTIDE SEQUENCE [LARGE SCALE GENOMIC DNA]</scope>
    <source>
        <strain evidence="3 4">CECT 8987</strain>
    </source>
</reference>
<dbReference type="InterPro" id="IPR013766">
    <property type="entry name" value="Thioredoxin_domain"/>
</dbReference>
<feature type="domain" description="Thioredoxin" evidence="2">
    <location>
        <begin position="34"/>
        <end position="184"/>
    </location>
</feature>
<evidence type="ECO:0000313" key="4">
    <source>
        <dbReference type="Proteomes" id="UP000290657"/>
    </source>
</evidence>
<evidence type="ECO:0000259" key="2">
    <source>
        <dbReference type="PROSITE" id="PS51352"/>
    </source>
</evidence>
<dbReference type="EMBL" id="PDKN01000001">
    <property type="protein sequence ID" value="RXJ60807.1"/>
    <property type="molecule type" value="Genomic_DNA"/>
</dbReference>
<evidence type="ECO:0000256" key="1">
    <source>
        <dbReference type="SAM" id="SignalP"/>
    </source>
</evidence>
<dbReference type="PANTHER" id="PTHR42852:SF17">
    <property type="entry name" value="THIOREDOXIN-LIKE PROTEIN HI_1115"/>
    <property type="match status" value="1"/>
</dbReference>
<dbReference type="InterPro" id="IPR036249">
    <property type="entry name" value="Thioredoxin-like_sf"/>
</dbReference>
<comment type="caution">
    <text evidence="3">The sequence shown here is derived from an EMBL/GenBank/DDBJ whole genome shotgun (WGS) entry which is preliminary data.</text>
</comment>
<dbReference type="OrthoDB" id="9813820at2"/>
<dbReference type="SUPFAM" id="SSF52833">
    <property type="entry name" value="Thioredoxin-like"/>
    <property type="match status" value="1"/>
</dbReference>
<dbReference type="CDD" id="cd02966">
    <property type="entry name" value="TlpA_like_family"/>
    <property type="match status" value="1"/>
</dbReference>
<dbReference type="AlphaFoldDB" id="A0A4Q0XTA9"/>
<feature type="chain" id="PRO_5020671239" evidence="1">
    <location>
        <begin position="19"/>
        <end position="184"/>
    </location>
</feature>
<dbReference type="Gene3D" id="3.40.30.10">
    <property type="entry name" value="Glutaredoxin"/>
    <property type="match status" value="1"/>
</dbReference>
<dbReference type="PROSITE" id="PS51352">
    <property type="entry name" value="THIOREDOXIN_2"/>
    <property type="match status" value="1"/>
</dbReference>
<dbReference type="Pfam" id="PF00578">
    <property type="entry name" value="AhpC-TSA"/>
    <property type="match status" value="1"/>
</dbReference>
<evidence type="ECO:0000313" key="3">
    <source>
        <dbReference type="EMBL" id="RXJ60807.1"/>
    </source>
</evidence>
<feature type="signal peptide" evidence="1">
    <location>
        <begin position="1"/>
        <end position="18"/>
    </location>
</feature>
<organism evidence="3 4">
    <name type="scientific">Candidatus Marinarcus aquaticus</name>
    <dbReference type="NCBI Taxonomy" id="2044504"/>
    <lineage>
        <taxon>Bacteria</taxon>
        <taxon>Pseudomonadati</taxon>
        <taxon>Campylobacterota</taxon>
        <taxon>Epsilonproteobacteria</taxon>
        <taxon>Campylobacterales</taxon>
        <taxon>Arcobacteraceae</taxon>
        <taxon>Candidatus Marinarcus</taxon>
    </lineage>
</organism>
<dbReference type="InterPro" id="IPR000866">
    <property type="entry name" value="AhpC/TSA"/>
</dbReference>
<dbReference type="PROSITE" id="PS51257">
    <property type="entry name" value="PROKAR_LIPOPROTEIN"/>
    <property type="match status" value="1"/>
</dbReference>
<dbReference type="RefSeq" id="WP_128994942.1">
    <property type="nucleotide sequence ID" value="NZ_PDKN01000001.1"/>
</dbReference>
<dbReference type="Proteomes" id="UP000290657">
    <property type="component" value="Unassembled WGS sequence"/>
</dbReference>
<protein>
    <submittedName>
        <fullName evidence="3">Thioredoxin</fullName>
    </submittedName>
</protein>
<dbReference type="GO" id="GO:0016209">
    <property type="term" value="F:antioxidant activity"/>
    <property type="evidence" value="ECO:0007669"/>
    <property type="project" value="InterPro"/>
</dbReference>